<accession>A0A9W6IJL3</accession>
<reference evidence="3" key="1">
    <citation type="journal article" date="2014" name="Int. J. Syst. Evol. Microbiol.">
        <title>Complete genome sequence of Corynebacterium casei LMG S-19264T (=DSM 44701T), isolated from a smear-ripened cheese.</title>
        <authorList>
            <consortium name="US DOE Joint Genome Institute (JGI-PGF)"/>
            <person name="Walter F."/>
            <person name="Albersmeier A."/>
            <person name="Kalinowski J."/>
            <person name="Ruckert C."/>
        </authorList>
    </citation>
    <scope>NUCLEOTIDE SEQUENCE</scope>
    <source>
        <strain evidence="3">VKM B-1513</strain>
    </source>
</reference>
<evidence type="ECO:0000256" key="1">
    <source>
        <dbReference type="ARBA" id="ARBA00006817"/>
    </source>
</evidence>
<organism evidence="3 4">
    <name type="scientific">Maricaulis virginensis</name>
    <dbReference type="NCBI Taxonomy" id="144022"/>
    <lineage>
        <taxon>Bacteria</taxon>
        <taxon>Pseudomonadati</taxon>
        <taxon>Pseudomonadota</taxon>
        <taxon>Alphaproteobacteria</taxon>
        <taxon>Maricaulales</taxon>
        <taxon>Maricaulaceae</taxon>
        <taxon>Maricaulis</taxon>
    </lineage>
</organism>
<sequence length="144" mass="16607">MAEPRIEKSLFLKAPRERVWDFLTGQDNLARWFHPVDRSLDRPGPYMFLKSLDEPERCMWGEVVEAEAPARLVYTFTHQWLGEHETRVEWTLSEVASGTLVKLVHDGFEGAPVDVFEQLCGHDAGWDEHFVKLRVRVTEPAMAG</sequence>
<dbReference type="RefSeq" id="WP_271185805.1">
    <property type="nucleotide sequence ID" value="NZ_BSFE01000002.1"/>
</dbReference>
<dbReference type="SUPFAM" id="SSF55961">
    <property type="entry name" value="Bet v1-like"/>
    <property type="match status" value="1"/>
</dbReference>
<evidence type="ECO:0000259" key="2">
    <source>
        <dbReference type="Pfam" id="PF08327"/>
    </source>
</evidence>
<dbReference type="Proteomes" id="UP001143486">
    <property type="component" value="Unassembled WGS sequence"/>
</dbReference>
<comment type="similarity">
    <text evidence="1">Belongs to the AHA1 family.</text>
</comment>
<protein>
    <recommendedName>
        <fullName evidence="2">Activator of Hsp90 ATPase homologue 1/2-like C-terminal domain-containing protein</fullName>
    </recommendedName>
</protein>
<dbReference type="CDD" id="cd07814">
    <property type="entry name" value="SRPBCC_CalC_Aha1-like"/>
    <property type="match status" value="1"/>
</dbReference>
<gene>
    <name evidence="3" type="ORF">GCM10017621_09310</name>
</gene>
<dbReference type="AlphaFoldDB" id="A0A9W6IJL3"/>
<dbReference type="Pfam" id="PF08327">
    <property type="entry name" value="AHSA1"/>
    <property type="match status" value="1"/>
</dbReference>
<dbReference type="EMBL" id="BSFE01000002">
    <property type="protein sequence ID" value="GLK51423.1"/>
    <property type="molecule type" value="Genomic_DNA"/>
</dbReference>
<dbReference type="InterPro" id="IPR013538">
    <property type="entry name" value="ASHA1/2-like_C"/>
</dbReference>
<evidence type="ECO:0000313" key="3">
    <source>
        <dbReference type="EMBL" id="GLK51423.1"/>
    </source>
</evidence>
<reference evidence="3" key="2">
    <citation type="submission" date="2023-01" db="EMBL/GenBank/DDBJ databases">
        <authorList>
            <person name="Sun Q."/>
            <person name="Evtushenko L."/>
        </authorList>
    </citation>
    <scope>NUCLEOTIDE SEQUENCE</scope>
    <source>
        <strain evidence="3">VKM B-1513</strain>
    </source>
</reference>
<keyword evidence="4" id="KW-1185">Reference proteome</keyword>
<dbReference type="InterPro" id="IPR023393">
    <property type="entry name" value="START-like_dom_sf"/>
</dbReference>
<comment type="caution">
    <text evidence="3">The sequence shown here is derived from an EMBL/GenBank/DDBJ whole genome shotgun (WGS) entry which is preliminary data.</text>
</comment>
<proteinExistence type="inferred from homology"/>
<dbReference type="Gene3D" id="3.30.530.20">
    <property type="match status" value="1"/>
</dbReference>
<feature type="domain" description="Activator of Hsp90 ATPase homologue 1/2-like C-terminal" evidence="2">
    <location>
        <begin position="13"/>
        <end position="135"/>
    </location>
</feature>
<evidence type="ECO:0000313" key="4">
    <source>
        <dbReference type="Proteomes" id="UP001143486"/>
    </source>
</evidence>
<name>A0A9W6IJL3_9PROT</name>